<dbReference type="PROSITE" id="PS50043">
    <property type="entry name" value="HTH_LUXR_2"/>
    <property type="match status" value="1"/>
</dbReference>
<dbReference type="AlphaFoldDB" id="A0A239JJB0"/>
<dbReference type="PROSITE" id="PS00622">
    <property type="entry name" value="HTH_LUXR_1"/>
    <property type="match status" value="1"/>
</dbReference>
<protein>
    <submittedName>
        <fullName evidence="5">AAA ATPase domain-containing protein</fullName>
    </submittedName>
</protein>
<dbReference type="SUPFAM" id="SSF52540">
    <property type="entry name" value="P-loop containing nucleoside triphosphate hydrolases"/>
    <property type="match status" value="1"/>
</dbReference>
<dbReference type="CDD" id="cd06170">
    <property type="entry name" value="LuxR_C_like"/>
    <property type="match status" value="1"/>
</dbReference>
<dbReference type="Proteomes" id="UP000198318">
    <property type="component" value="Unassembled WGS sequence"/>
</dbReference>
<dbReference type="SMART" id="SM00421">
    <property type="entry name" value="HTH_LUXR"/>
    <property type="match status" value="1"/>
</dbReference>
<dbReference type="PRINTS" id="PR00038">
    <property type="entry name" value="HTHLUXR"/>
</dbReference>
<keyword evidence="2" id="KW-0067">ATP-binding</keyword>
<feature type="domain" description="HTH luxR-type" evidence="4">
    <location>
        <begin position="814"/>
        <end position="879"/>
    </location>
</feature>
<dbReference type="InterPro" id="IPR000792">
    <property type="entry name" value="Tscrpt_reg_LuxR_C"/>
</dbReference>
<sequence>MAVEPMIRGRTGPVPPSGDLPLRGRDAELGLLVGRLAALADGEGGAVVVEGPPGSGRTRLLAETRARALEVGLSWRHGAGAFSGLPVPLGPLLEALCGGAEPLLGTASAGPADLRSGTLQEIRGGLARSAARQPLVICLDDVQWCDPATLEALAVLMDGLADARILWVVAVGPASADVCGALDLVRERAGHRIVLGELPDRAVVALAADVLRAAPGDGVLRAVRSAQGTPRLVVELLRGLREEGLVTVRGGVASMSGATIPRRVQAMVRGRLDQLPPHAREGLRVASVLDRPFTAGELGDLTGVPADEVAAMVDDLVRAGFLDLAGDLLAFRHDLVRQAISGTLSSALRRYLRRQAVDVRLARGCGVAEVADALAEVAAPGDRRAVDLLREAAADLTASAPSRAAELSRRALELADPLGADTAEIAGETVELLGADGRYAEARALAGTTLDGPLTAVEEARLRLVVAHLVSPCSFGKALRECRTGLSLPGLPEALRARLSAAEALYLALSGDASRPTAIASTQSPQWTLEVCARAFSLSASGQTGAALRKVDAGIRAAQRTGHAAAALWSMSRARILLDAGRLGAARTEAGAALAAADDLAAGDFADITARYALGRASVMLGDREGIRRCAADGARMMGAEAPVVRHTGAWLAVPAAEALGDTARVAELLELAWDGVDRSPDPADLVVLARLALAAGRPGLAAAAAERATGLDPEIPLLRGVAAQTRGIVDDDPDLLLHAVKLFEDTERPLVHASAAEDAGRVLGAAGGPGARDLLNTALDLYEESGAARDAARVRRRLRRLGVRRAPRTLDGAREGQWGLTAAEVTVARLVAQGATNRQVAEQLFLSRHTVNTHLRNVYTKWGINSRVDLARLVLAREAA</sequence>
<dbReference type="Pfam" id="PF13191">
    <property type="entry name" value="AAA_16"/>
    <property type="match status" value="1"/>
</dbReference>
<dbReference type="RefSeq" id="WP_089327052.1">
    <property type="nucleotide sequence ID" value="NZ_FZOR01000015.1"/>
</dbReference>
<proteinExistence type="predicted"/>
<gene>
    <name evidence="5" type="ORF">SAMN05443665_101527</name>
</gene>
<organism evidence="5 6">
    <name type="scientific">Actinomadura meyerae</name>
    <dbReference type="NCBI Taxonomy" id="240840"/>
    <lineage>
        <taxon>Bacteria</taxon>
        <taxon>Bacillati</taxon>
        <taxon>Actinomycetota</taxon>
        <taxon>Actinomycetes</taxon>
        <taxon>Streptosporangiales</taxon>
        <taxon>Thermomonosporaceae</taxon>
        <taxon>Actinomadura</taxon>
    </lineage>
</organism>
<dbReference type="EMBL" id="FZOR01000015">
    <property type="protein sequence ID" value="SNT05672.1"/>
    <property type="molecule type" value="Genomic_DNA"/>
</dbReference>
<dbReference type="GO" id="GO:0004016">
    <property type="term" value="F:adenylate cyclase activity"/>
    <property type="evidence" value="ECO:0007669"/>
    <property type="project" value="TreeGrafter"/>
</dbReference>
<dbReference type="OrthoDB" id="8482304at2"/>
<evidence type="ECO:0000259" key="4">
    <source>
        <dbReference type="PROSITE" id="PS50043"/>
    </source>
</evidence>
<accession>A0A239JJB0</accession>
<dbReference type="GO" id="GO:0003677">
    <property type="term" value="F:DNA binding"/>
    <property type="evidence" value="ECO:0007669"/>
    <property type="project" value="InterPro"/>
</dbReference>
<dbReference type="GO" id="GO:0005524">
    <property type="term" value="F:ATP binding"/>
    <property type="evidence" value="ECO:0007669"/>
    <property type="project" value="UniProtKB-KW"/>
</dbReference>
<evidence type="ECO:0000256" key="1">
    <source>
        <dbReference type="ARBA" id="ARBA00022741"/>
    </source>
</evidence>
<feature type="region of interest" description="Disordered" evidence="3">
    <location>
        <begin position="1"/>
        <end position="21"/>
    </location>
</feature>
<dbReference type="SUPFAM" id="SSF46894">
    <property type="entry name" value="C-terminal effector domain of the bipartite response regulators"/>
    <property type="match status" value="1"/>
</dbReference>
<keyword evidence="6" id="KW-1185">Reference proteome</keyword>
<evidence type="ECO:0000256" key="3">
    <source>
        <dbReference type="SAM" id="MobiDB-lite"/>
    </source>
</evidence>
<dbReference type="Gene3D" id="1.10.10.10">
    <property type="entry name" value="Winged helix-like DNA-binding domain superfamily/Winged helix DNA-binding domain"/>
    <property type="match status" value="1"/>
</dbReference>
<evidence type="ECO:0000256" key="2">
    <source>
        <dbReference type="ARBA" id="ARBA00022840"/>
    </source>
</evidence>
<evidence type="ECO:0000313" key="6">
    <source>
        <dbReference type="Proteomes" id="UP000198318"/>
    </source>
</evidence>
<dbReference type="PANTHER" id="PTHR16305">
    <property type="entry name" value="TESTICULAR SOLUBLE ADENYLYL CYCLASE"/>
    <property type="match status" value="1"/>
</dbReference>
<evidence type="ECO:0000313" key="5">
    <source>
        <dbReference type="EMBL" id="SNT05672.1"/>
    </source>
</evidence>
<keyword evidence="1" id="KW-0547">Nucleotide-binding</keyword>
<dbReference type="InterPro" id="IPR036388">
    <property type="entry name" value="WH-like_DNA-bd_sf"/>
</dbReference>
<dbReference type="InterPro" id="IPR027417">
    <property type="entry name" value="P-loop_NTPase"/>
</dbReference>
<dbReference type="GO" id="GO:0005737">
    <property type="term" value="C:cytoplasm"/>
    <property type="evidence" value="ECO:0007669"/>
    <property type="project" value="TreeGrafter"/>
</dbReference>
<dbReference type="GO" id="GO:0006355">
    <property type="term" value="P:regulation of DNA-templated transcription"/>
    <property type="evidence" value="ECO:0007669"/>
    <property type="project" value="InterPro"/>
</dbReference>
<reference evidence="5 6" key="1">
    <citation type="submission" date="2017-06" db="EMBL/GenBank/DDBJ databases">
        <authorList>
            <person name="Kim H.J."/>
            <person name="Triplett B.A."/>
        </authorList>
    </citation>
    <scope>NUCLEOTIDE SEQUENCE [LARGE SCALE GENOMIC DNA]</scope>
    <source>
        <strain evidence="5 6">DSM 44715</strain>
    </source>
</reference>
<dbReference type="InterPro" id="IPR016032">
    <property type="entry name" value="Sig_transdc_resp-reg_C-effctor"/>
</dbReference>
<dbReference type="InterPro" id="IPR041664">
    <property type="entry name" value="AAA_16"/>
</dbReference>
<name>A0A239JJB0_9ACTN</name>
<dbReference type="PANTHER" id="PTHR16305:SF35">
    <property type="entry name" value="TRANSCRIPTIONAL ACTIVATOR DOMAIN"/>
    <property type="match status" value="1"/>
</dbReference>
<dbReference type="Pfam" id="PF00196">
    <property type="entry name" value="GerE"/>
    <property type="match status" value="1"/>
</dbReference>